<protein>
    <submittedName>
        <fullName evidence="2">Uncharacterized protein LOC132541282 isoform X2</fullName>
    </submittedName>
</protein>
<name>A0ABM3Y7I4_ERIEU</name>
<dbReference type="Proteomes" id="UP001652624">
    <property type="component" value="Chromosome 11"/>
</dbReference>
<evidence type="ECO:0000313" key="2">
    <source>
        <dbReference type="RefSeq" id="XP_060057022.1"/>
    </source>
</evidence>
<accession>A0ABM3Y7I4</accession>
<organism evidence="1 2">
    <name type="scientific">Erinaceus europaeus</name>
    <name type="common">Western European hedgehog</name>
    <dbReference type="NCBI Taxonomy" id="9365"/>
    <lineage>
        <taxon>Eukaryota</taxon>
        <taxon>Metazoa</taxon>
        <taxon>Chordata</taxon>
        <taxon>Craniata</taxon>
        <taxon>Vertebrata</taxon>
        <taxon>Euteleostomi</taxon>
        <taxon>Mammalia</taxon>
        <taxon>Eutheria</taxon>
        <taxon>Laurasiatheria</taxon>
        <taxon>Eulipotyphla</taxon>
        <taxon>Erinaceidae</taxon>
        <taxon>Erinaceinae</taxon>
        <taxon>Erinaceus</taxon>
    </lineage>
</organism>
<dbReference type="GeneID" id="132541282"/>
<gene>
    <name evidence="2" type="primary">LOC132541282</name>
</gene>
<proteinExistence type="predicted"/>
<dbReference type="RefSeq" id="XP_060057022.1">
    <property type="nucleotide sequence ID" value="XM_060201039.1"/>
</dbReference>
<reference evidence="2" key="1">
    <citation type="submission" date="2025-08" db="UniProtKB">
        <authorList>
            <consortium name="RefSeq"/>
        </authorList>
    </citation>
    <scope>IDENTIFICATION</scope>
</reference>
<sequence>MEVTVPGSDVMSVSGLLKTATRLGDFFHKDPGGPGPGFHQHPRSAGCSLPMPASDISDFPTFEEARGTRQPSKLLPRVSLLGEEVRSSQWCLCSTDRRRGSPHVDGGLPVEAYSQHATQRKASPQAGGGTAHFSKLHRASPHWTIAVVDAEKEWSAMSQATHRREGRRDIQVCRRFWNVDMMIGISTVTRRLGGDLEAGNPI</sequence>
<keyword evidence="1" id="KW-1185">Reference proteome</keyword>
<evidence type="ECO:0000313" key="1">
    <source>
        <dbReference type="Proteomes" id="UP001652624"/>
    </source>
</evidence>